<keyword evidence="4" id="KW-1185">Reference proteome</keyword>
<reference evidence="3" key="1">
    <citation type="submission" date="2019-06" db="EMBL/GenBank/DDBJ databases">
        <authorList>
            <consortium name="Wellcome Sanger Institute Data Sharing"/>
        </authorList>
    </citation>
    <scope>NUCLEOTIDE SEQUENCE [LARGE SCALE GENOMIC DNA]</scope>
</reference>
<dbReference type="Pfam" id="PF17921">
    <property type="entry name" value="Integrase_H2C2"/>
    <property type="match status" value="1"/>
</dbReference>
<dbReference type="Pfam" id="PF00665">
    <property type="entry name" value="rve"/>
    <property type="match status" value="1"/>
</dbReference>
<reference evidence="3" key="3">
    <citation type="submission" date="2025-09" db="UniProtKB">
        <authorList>
            <consortium name="Ensembl"/>
        </authorList>
    </citation>
    <scope>IDENTIFICATION</scope>
</reference>
<dbReference type="Gene3D" id="1.10.340.70">
    <property type="match status" value="1"/>
</dbReference>
<dbReference type="SUPFAM" id="SSF53098">
    <property type="entry name" value="Ribonuclease H-like"/>
    <property type="match status" value="1"/>
</dbReference>
<reference evidence="3" key="2">
    <citation type="submission" date="2025-08" db="UniProtKB">
        <authorList>
            <consortium name="Ensembl"/>
        </authorList>
    </citation>
    <scope>IDENTIFICATION</scope>
</reference>
<sequence length="432" mass="48834">MWLTFQKFLWHLRKKSYSLWVPLQLLSVVQLNRLQNLLQQRLLRFLCPVLSSCHQSESPLKVGRKQLTLAQKADPSLTKCIAAVLPKDKIGASQVVYYWEDDILMRKWAPLAEEDSGCNTVHQVVVPVGYCAQILSLAHDDVLFGNLGISKTYYRILKYFFWPGLKSDVKYCQSCHVCQLIGKPNQVVPQAPLHPIPVIGEPFERLIIDCVGPLPKSKSGHQFLLTLMCAATRYPEAIPLHSLKAKVVVKELIKFCTTFGLPKVIQTDQGTNFMSKVFAQVLEMLAVKHQVSSAYHPESQGALERFHQTLKTMLRAYCLETGREWDEGIPFLLFAIRGTVQESLGFSPAELVFGHTVRGPLKLCEQLTGNSHPCQNVLDYVSSFRERLHHACALAKEALSSSQSKMKAHFDKTAIECRFNPRDSVFVFLPVL</sequence>
<evidence type="ECO:0000259" key="2">
    <source>
        <dbReference type="PROSITE" id="PS50994"/>
    </source>
</evidence>
<dbReference type="InterPro" id="IPR041588">
    <property type="entry name" value="Integrase_H2C2"/>
</dbReference>
<dbReference type="InterPro" id="IPR012337">
    <property type="entry name" value="RNaseH-like_sf"/>
</dbReference>
<dbReference type="PANTHER" id="PTHR37984">
    <property type="entry name" value="PROTEIN CBG26694"/>
    <property type="match status" value="1"/>
</dbReference>
<dbReference type="AlphaFoldDB" id="A0A673AE92"/>
<dbReference type="GO" id="GO:0015074">
    <property type="term" value="P:DNA integration"/>
    <property type="evidence" value="ECO:0007669"/>
    <property type="project" value="InterPro"/>
</dbReference>
<feature type="domain" description="Integrase catalytic" evidence="2">
    <location>
        <begin position="198"/>
        <end position="356"/>
    </location>
</feature>
<dbReference type="InParanoid" id="A0A673AE92"/>
<dbReference type="Gene3D" id="3.30.420.10">
    <property type="entry name" value="Ribonuclease H-like superfamily/Ribonuclease H"/>
    <property type="match status" value="1"/>
</dbReference>
<dbReference type="InterPro" id="IPR036397">
    <property type="entry name" value="RNaseH_sf"/>
</dbReference>
<dbReference type="FunFam" id="1.10.340.70:FF:000001">
    <property type="entry name" value="Retrovirus-related Pol polyprotein from transposon gypsy-like Protein"/>
    <property type="match status" value="1"/>
</dbReference>
<organism evidence="3 4">
    <name type="scientific">Sphaeramia orbicularis</name>
    <name type="common">orbiculate cardinalfish</name>
    <dbReference type="NCBI Taxonomy" id="375764"/>
    <lineage>
        <taxon>Eukaryota</taxon>
        <taxon>Metazoa</taxon>
        <taxon>Chordata</taxon>
        <taxon>Craniata</taxon>
        <taxon>Vertebrata</taxon>
        <taxon>Euteleostomi</taxon>
        <taxon>Actinopterygii</taxon>
        <taxon>Neopterygii</taxon>
        <taxon>Teleostei</taxon>
        <taxon>Neoteleostei</taxon>
        <taxon>Acanthomorphata</taxon>
        <taxon>Gobiaria</taxon>
        <taxon>Kurtiformes</taxon>
        <taxon>Apogonoidei</taxon>
        <taxon>Apogonidae</taxon>
        <taxon>Apogoninae</taxon>
        <taxon>Sphaeramia</taxon>
    </lineage>
</organism>
<dbReference type="FunFam" id="3.30.420.10:FF:000032">
    <property type="entry name" value="Retrovirus-related Pol polyprotein from transposon 297-like Protein"/>
    <property type="match status" value="1"/>
</dbReference>
<dbReference type="InterPro" id="IPR001584">
    <property type="entry name" value="Integrase_cat-core"/>
</dbReference>
<proteinExistence type="predicted"/>
<dbReference type="PROSITE" id="PS50994">
    <property type="entry name" value="INTEGRASE"/>
    <property type="match status" value="1"/>
</dbReference>
<evidence type="ECO:0000313" key="3">
    <source>
        <dbReference type="Ensembl" id="ENSSORP00005027596.1"/>
    </source>
</evidence>
<dbReference type="InterPro" id="IPR050951">
    <property type="entry name" value="Retrovirus_Pol_polyprotein"/>
</dbReference>
<dbReference type="PANTHER" id="PTHR37984:SF15">
    <property type="entry name" value="INTEGRASE CATALYTIC DOMAIN-CONTAINING PROTEIN"/>
    <property type="match status" value="1"/>
</dbReference>
<name>A0A673AE92_9TELE</name>
<dbReference type="Proteomes" id="UP000472271">
    <property type="component" value="Chromosome 24"/>
</dbReference>
<dbReference type="GO" id="GO:0003676">
    <property type="term" value="F:nucleic acid binding"/>
    <property type="evidence" value="ECO:0007669"/>
    <property type="project" value="InterPro"/>
</dbReference>
<protein>
    <recommendedName>
        <fullName evidence="1">Gypsy retrotransposon integrase-like protein 1</fullName>
    </recommendedName>
</protein>
<accession>A0A673AE92</accession>
<dbReference type="Ensembl" id="ENSSORT00005028385.1">
    <property type="protein sequence ID" value="ENSSORP00005027596.1"/>
    <property type="gene ID" value="ENSSORG00005013178.1"/>
</dbReference>
<evidence type="ECO:0000313" key="4">
    <source>
        <dbReference type="Proteomes" id="UP000472271"/>
    </source>
</evidence>
<evidence type="ECO:0000256" key="1">
    <source>
        <dbReference type="ARBA" id="ARBA00039658"/>
    </source>
</evidence>